<keyword evidence="4" id="KW-1185">Reference proteome</keyword>
<gene>
    <name evidence="3" type="ORF">K470DRAFT_261873</name>
</gene>
<dbReference type="Pfam" id="PF23074">
    <property type="entry name" value="PH_FT_N"/>
    <property type="match status" value="1"/>
</dbReference>
<organism evidence="3 4">
    <name type="scientific">Piedraia hortae CBS 480.64</name>
    <dbReference type="NCBI Taxonomy" id="1314780"/>
    <lineage>
        <taxon>Eukaryota</taxon>
        <taxon>Fungi</taxon>
        <taxon>Dikarya</taxon>
        <taxon>Ascomycota</taxon>
        <taxon>Pezizomycotina</taxon>
        <taxon>Dothideomycetes</taxon>
        <taxon>Dothideomycetidae</taxon>
        <taxon>Capnodiales</taxon>
        <taxon>Piedraiaceae</taxon>
        <taxon>Piedraia</taxon>
    </lineage>
</organism>
<dbReference type="OrthoDB" id="5345571at2759"/>
<name>A0A6A7CA76_9PEZI</name>
<dbReference type="Pfam" id="PF23076">
    <property type="entry name" value="PH_FT_C"/>
    <property type="match status" value="1"/>
</dbReference>
<feature type="domain" description="PH" evidence="2">
    <location>
        <begin position="115"/>
        <end position="229"/>
    </location>
</feature>
<evidence type="ECO:0000259" key="1">
    <source>
        <dbReference type="Pfam" id="PF23074"/>
    </source>
</evidence>
<evidence type="ECO:0000259" key="2">
    <source>
        <dbReference type="Pfam" id="PF23076"/>
    </source>
</evidence>
<evidence type="ECO:0000313" key="3">
    <source>
        <dbReference type="EMBL" id="KAF2863905.1"/>
    </source>
</evidence>
<dbReference type="AlphaFoldDB" id="A0A6A7CA76"/>
<accession>A0A6A7CA76</accession>
<sequence>MLRFTKLRKDSEIDDVWAQLSLPDYETLVLFYCSFVALKRQELDPGKSVIPPEAAIALMEVCELQSKELVPVKVSGGERAVMPGVMPGAFPGVGITLPAYSSVPPPTILVEGDQLLYSGAVLINNTSFALRLYHDLCSGVVRLEVSDIELETPLWNAFVTRYAVRRDEHWAELVQGRDSSRRVVSIAALRKVYVFDWDARGCTPQVERDGGWWIVFEEEEDARQFVECWIGVCRSVE</sequence>
<evidence type="ECO:0000313" key="4">
    <source>
        <dbReference type="Proteomes" id="UP000799421"/>
    </source>
</evidence>
<feature type="domain" description="PH" evidence="1">
    <location>
        <begin position="2"/>
        <end position="42"/>
    </location>
</feature>
<proteinExistence type="predicted"/>
<reference evidence="3" key="1">
    <citation type="journal article" date="2020" name="Stud. Mycol.">
        <title>101 Dothideomycetes genomes: a test case for predicting lifestyles and emergence of pathogens.</title>
        <authorList>
            <person name="Haridas S."/>
            <person name="Albert R."/>
            <person name="Binder M."/>
            <person name="Bloem J."/>
            <person name="Labutti K."/>
            <person name="Salamov A."/>
            <person name="Andreopoulos B."/>
            <person name="Baker S."/>
            <person name="Barry K."/>
            <person name="Bills G."/>
            <person name="Bluhm B."/>
            <person name="Cannon C."/>
            <person name="Castanera R."/>
            <person name="Culley D."/>
            <person name="Daum C."/>
            <person name="Ezra D."/>
            <person name="Gonzalez J."/>
            <person name="Henrissat B."/>
            <person name="Kuo A."/>
            <person name="Liang C."/>
            <person name="Lipzen A."/>
            <person name="Lutzoni F."/>
            <person name="Magnuson J."/>
            <person name="Mondo S."/>
            <person name="Nolan M."/>
            <person name="Ohm R."/>
            <person name="Pangilinan J."/>
            <person name="Park H.-J."/>
            <person name="Ramirez L."/>
            <person name="Alfaro M."/>
            <person name="Sun H."/>
            <person name="Tritt A."/>
            <person name="Yoshinaga Y."/>
            <person name="Zwiers L.-H."/>
            <person name="Turgeon B."/>
            <person name="Goodwin S."/>
            <person name="Spatafora J."/>
            <person name="Crous P."/>
            <person name="Grigoriev I."/>
        </authorList>
    </citation>
    <scope>NUCLEOTIDE SEQUENCE</scope>
    <source>
        <strain evidence="3">CBS 480.64</strain>
    </source>
</reference>
<dbReference type="Proteomes" id="UP000799421">
    <property type="component" value="Unassembled WGS sequence"/>
</dbReference>
<dbReference type="InterPro" id="IPR057081">
    <property type="entry name" value="PH_N"/>
</dbReference>
<dbReference type="EMBL" id="MU005959">
    <property type="protein sequence ID" value="KAF2863905.1"/>
    <property type="molecule type" value="Genomic_DNA"/>
</dbReference>
<protein>
    <submittedName>
        <fullName evidence="3">Uncharacterized protein</fullName>
    </submittedName>
</protein>
<dbReference type="InterPro" id="IPR057082">
    <property type="entry name" value="PH_C"/>
</dbReference>